<dbReference type="SUPFAM" id="SSF50814">
    <property type="entry name" value="Lipocalins"/>
    <property type="match status" value="3"/>
</dbReference>
<feature type="compositionally biased region" description="Basic and acidic residues" evidence="1">
    <location>
        <begin position="871"/>
        <end position="896"/>
    </location>
</feature>
<feature type="chain" id="PRO_5039577408" evidence="2">
    <location>
        <begin position="20"/>
        <end position="924"/>
    </location>
</feature>
<evidence type="ECO:0000313" key="3">
    <source>
        <dbReference type="Proteomes" id="UP000504606"/>
    </source>
</evidence>
<dbReference type="GO" id="GO:0000302">
    <property type="term" value="P:response to reactive oxygen species"/>
    <property type="evidence" value="ECO:0007669"/>
    <property type="project" value="TreeGrafter"/>
</dbReference>
<dbReference type="GO" id="GO:0006629">
    <property type="term" value="P:lipid metabolic process"/>
    <property type="evidence" value="ECO:0007669"/>
    <property type="project" value="TreeGrafter"/>
</dbReference>
<evidence type="ECO:0000256" key="2">
    <source>
        <dbReference type="SAM" id="SignalP"/>
    </source>
</evidence>
<dbReference type="RefSeq" id="XP_052127916.1">
    <property type="nucleotide sequence ID" value="XM_052271956.1"/>
</dbReference>
<dbReference type="PANTHER" id="PTHR10612:SF34">
    <property type="entry name" value="APOLIPOPROTEIN D"/>
    <property type="match status" value="1"/>
</dbReference>
<reference evidence="4" key="2">
    <citation type="submission" date="2025-08" db="UniProtKB">
        <authorList>
            <consortium name="RefSeq"/>
        </authorList>
    </citation>
    <scope>IDENTIFICATION</scope>
    <source>
        <tissue evidence="4">Whole organism</tissue>
    </source>
</reference>
<sequence length="924" mass="102585">MASATSIVVLAAWLASTSASLFHPRCSWCSSATLIVPTPTVATPITPITARTMATGTPTMATSTPTTGMYTPTTGMYTPTTDMYTPTDTSTTDMYTPTDISTTDMYTLTESTRAGGSSISPSPPFFDIDLHRLAKVKTWHLKSLKVAARNSAHDAESCFYFDLHYHMLTGRINATIFKNGQSYPSLRCEKDSSMGAGALECFTDDDAFTFLPLGTNYETYFVGGLQGVRDADGYKATMWCVFYSSRTPDTADLWKIEQWLKGVKIIGQHDVVEIDMGVSCPQYLSTAFPAPITSIPVAVSCLKRNFLEDFDLARYSGSWHDIMVAFKPTPPTFVQCLTHVFATASNAVAYFEKTYSIRTGQFTTLQGMAAFEGPPGMGVFSLILPTGVKQTYRVVDTDYDSYSVIVSCNDEGQATETLRVLSRRYWLGKGARSKVNEVLRLYGVNNIEGEMIDLDTRPCIPDTCVPRGPAMRDFDALQFAGTWYLVKSLDLPPRNPPKCPTYLLAAAVNGSMFLQTSDARNSFSRPEMLEIVPVDLLSGEGRYVFRDRPGAPVRHYDILYASYQSWALVSACSDPPEDYRDNAAHNSLKIIARSRDPSQLPEKEVTDVLRDLDLDIIDFQSSDSVCDTLKCPLDVTTVEKFDRAKFQGTWVVLEETPTDTTTGFCTRHHFSKGRANKMTLDIHQYNSDGESVANRTYELDTVDPSEAKFTTEDPVRSGRDIFENYWVLDTDYKEFAVVYSCSDRVKGWDSVSRSRVGEGPCRLGCLHTGATAVPRDVVPARRPSPLVRSAHLGAGAVDGEARPRGRLTRPERADLQLRGHAQAAGGGPPHRAVPADARRRLPRRRRQRGRLPPFRAQVERPATRGPRRAARREPRDPRLRGHSRQGRDAGPRVVDGLRLRLGGRHRHLAVSYSLTDERHRLTPS</sequence>
<feature type="compositionally biased region" description="Basic residues" evidence="1">
    <location>
        <begin position="840"/>
        <end position="849"/>
    </location>
</feature>
<dbReference type="CDD" id="cd00301">
    <property type="entry name" value="lipocalin_FABP"/>
    <property type="match status" value="1"/>
</dbReference>
<reference evidence="4" key="1">
    <citation type="journal article" date="2018" name="Proc. Natl. Acad. Sci. U.S.A.">
        <title>Phylogenomics and the evolution of hemipteroid insects.</title>
        <authorList>
            <person name="Johnson K.P."/>
            <person name="Dietrich C.H."/>
            <person name="Friedrich F."/>
            <person name="Beutel R.G."/>
            <person name="Wipfler B."/>
            <person name="Peters R.S."/>
            <person name="Allen J.M."/>
            <person name="Petersen M."/>
            <person name="Donath A."/>
            <person name="Walden K.K."/>
            <person name="Kozlov A.M."/>
            <person name="Podsiadlowski L."/>
            <person name="Mayer C."/>
            <person name="Meusemann K."/>
            <person name="Vasilikopoulos A."/>
            <person name="Waterhouse R.M."/>
            <person name="Cameron S.L."/>
            <person name="Weirauch C."/>
            <person name="Swanson D.R."/>
            <person name="Percy D.M."/>
            <person name="Hardy N.B."/>
            <person name="Terry I."/>
            <person name="Liu S."/>
            <person name="Zhou X."/>
            <person name="Misof B."/>
            <person name="Robertson H.M."/>
            <person name="Yoshizawa K."/>
        </authorList>
    </citation>
    <scope>NUCLEOTIDE SEQUENCE</scope>
    <source>
        <tissue evidence="4">Whole organism</tissue>
    </source>
</reference>
<dbReference type="OrthoDB" id="565904at2759"/>
<feature type="compositionally biased region" description="Low complexity" evidence="1">
    <location>
        <begin position="818"/>
        <end position="835"/>
    </location>
</feature>
<feature type="compositionally biased region" description="Basic and acidic residues" evidence="1">
    <location>
        <begin position="799"/>
        <end position="817"/>
    </location>
</feature>
<dbReference type="PANTHER" id="PTHR10612">
    <property type="entry name" value="APOLIPOPROTEIN D"/>
    <property type="match status" value="1"/>
</dbReference>
<evidence type="ECO:0000313" key="4">
    <source>
        <dbReference type="RefSeq" id="XP_052127916.1"/>
    </source>
</evidence>
<dbReference type="Gene3D" id="2.40.128.20">
    <property type="match status" value="3"/>
</dbReference>
<dbReference type="AlphaFoldDB" id="A0A9C6XQR3"/>
<feature type="signal peptide" evidence="2">
    <location>
        <begin position="1"/>
        <end position="19"/>
    </location>
</feature>
<protein>
    <submittedName>
        <fullName evidence="4">Uncharacterized protein LOC113206922 isoform X1</fullName>
    </submittedName>
</protein>
<dbReference type="GO" id="GO:0005737">
    <property type="term" value="C:cytoplasm"/>
    <property type="evidence" value="ECO:0007669"/>
    <property type="project" value="TreeGrafter"/>
</dbReference>
<keyword evidence="2" id="KW-0732">Signal</keyword>
<organism evidence="3 4">
    <name type="scientific">Frankliniella occidentalis</name>
    <name type="common">Western flower thrips</name>
    <name type="synonym">Euthrips occidentalis</name>
    <dbReference type="NCBI Taxonomy" id="133901"/>
    <lineage>
        <taxon>Eukaryota</taxon>
        <taxon>Metazoa</taxon>
        <taxon>Ecdysozoa</taxon>
        <taxon>Arthropoda</taxon>
        <taxon>Hexapoda</taxon>
        <taxon>Insecta</taxon>
        <taxon>Pterygota</taxon>
        <taxon>Neoptera</taxon>
        <taxon>Paraneoptera</taxon>
        <taxon>Thysanoptera</taxon>
        <taxon>Terebrantia</taxon>
        <taxon>Thripoidea</taxon>
        <taxon>Thripidae</taxon>
        <taxon>Frankliniella</taxon>
    </lineage>
</organism>
<keyword evidence="3" id="KW-1185">Reference proteome</keyword>
<name>A0A9C6XQR3_FRAOC</name>
<gene>
    <name evidence="4" type="primary">LOC113206922</name>
</gene>
<evidence type="ECO:0000256" key="1">
    <source>
        <dbReference type="SAM" id="MobiDB-lite"/>
    </source>
</evidence>
<dbReference type="Proteomes" id="UP000504606">
    <property type="component" value="Unplaced"/>
</dbReference>
<dbReference type="InterPro" id="IPR012674">
    <property type="entry name" value="Calycin"/>
</dbReference>
<accession>A0A9C6XQR3</accession>
<feature type="region of interest" description="Disordered" evidence="1">
    <location>
        <begin position="788"/>
        <end position="896"/>
    </location>
</feature>
<dbReference type="GeneID" id="113206922"/>
<proteinExistence type="predicted"/>